<proteinExistence type="predicted"/>
<dbReference type="SMART" id="SM00448">
    <property type="entry name" value="REC"/>
    <property type="match status" value="1"/>
</dbReference>
<keyword evidence="1 2" id="KW-0597">Phosphoprotein</keyword>
<organism evidence="5 6">
    <name type="scientific">Marivibrio halodurans</name>
    <dbReference type="NCBI Taxonomy" id="2039722"/>
    <lineage>
        <taxon>Bacteria</taxon>
        <taxon>Pseudomonadati</taxon>
        <taxon>Pseudomonadota</taxon>
        <taxon>Alphaproteobacteria</taxon>
        <taxon>Rhodospirillales</taxon>
        <taxon>Rhodospirillaceae</taxon>
        <taxon>Marivibrio</taxon>
    </lineage>
</organism>
<gene>
    <name evidence="5" type="ORF">KAJ83_10915</name>
</gene>
<evidence type="ECO:0000259" key="4">
    <source>
        <dbReference type="PROSITE" id="PS50110"/>
    </source>
</evidence>
<feature type="domain" description="Response regulatory" evidence="4">
    <location>
        <begin position="17"/>
        <end position="134"/>
    </location>
</feature>
<dbReference type="EMBL" id="JAGMWN010000004">
    <property type="protein sequence ID" value="MBP5857521.1"/>
    <property type="molecule type" value="Genomic_DNA"/>
</dbReference>
<dbReference type="InterPro" id="IPR001789">
    <property type="entry name" value="Sig_transdc_resp-reg_receiver"/>
</dbReference>
<accession>A0A8J7V179</accession>
<dbReference type="InterPro" id="IPR011006">
    <property type="entry name" value="CheY-like_superfamily"/>
</dbReference>
<evidence type="ECO:0000256" key="3">
    <source>
        <dbReference type="SAM" id="MobiDB-lite"/>
    </source>
</evidence>
<keyword evidence="6" id="KW-1185">Reference proteome</keyword>
<dbReference type="RefSeq" id="WP_379786790.1">
    <property type="nucleotide sequence ID" value="NZ_JBHSYA010000017.1"/>
</dbReference>
<dbReference type="Pfam" id="PF00072">
    <property type="entry name" value="Response_reg"/>
    <property type="match status" value="1"/>
</dbReference>
<evidence type="ECO:0000313" key="5">
    <source>
        <dbReference type="EMBL" id="MBP5857521.1"/>
    </source>
</evidence>
<sequence length="541" mass="59616">MEHDAAHGAVNAGDGTRVLVIDDDAAFTASVAESLEPSGFELDDVTNGEAGIEKLRAEPFDLILLDVRTPGVNGFEFLDWLRNTEADYRDLPVIMISDLAQGSYKDAATKIGADRYLVKPIDFDELRITAESLIEHRRERARRAESGIGEKLKRILSSKTAASAGLIRVVDLQEFRTDFGEDFERLESRIAAIAERVLADALGEGESYARHGTDGFVVLFKDRSLHAANDRTLSIADSVRAAVLGELGMNVAVHREVLRPADLRNEDGSVSLDLVDRAFEMEDRRGKRPARGAWYERQISLVFQPIWLPADKEIAYQLCGAKRETDYGTFTGRYILHGRAKDPAVADVDLWRAEMLVGALKNPTNSRRDLAPVIFPVHASSLVGENARRLRDVLDAIPDSAPAIYADILDFPISRTAQASIAILRRSKEIFDDAIVRLEPTDRHAAVLRGAGLSTLSLNLERDLGVSNFLSDRAKLRMLGRIVAEYHEAGFSLMLFGVETLVHVQGVLRTGVKAVAGAPIGPPQRPPLERSRLESQQVLGR</sequence>
<dbReference type="PANTHER" id="PTHR44591">
    <property type="entry name" value="STRESS RESPONSE REGULATOR PROTEIN 1"/>
    <property type="match status" value="1"/>
</dbReference>
<evidence type="ECO:0000256" key="1">
    <source>
        <dbReference type="ARBA" id="ARBA00022553"/>
    </source>
</evidence>
<comment type="caution">
    <text evidence="5">The sequence shown here is derived from an EMBL/GenBank/DDBJ whole genome shotgun (WGS) entry which is preliminary data.</text>
</comment>
<dbReference type="AlphaFoldDB" id="A0A8J7V179"/>
<name>A0A8J7V179_9PROT</name>
<dbReference type="Proteomes" id="UP000672602">
    <property type="component" value="Unassembled WGS sequence"/>
</dbReference>
<evidence type="ECO:0000256" key="2">
    <source>
        <dbReference type="PROSITE-ProRule" id="PRU00169"/>
    </source>
</evidence>
<feature type="modified residue" description="4-aspartylphosphate" evidence="2">
    <location>
        <position position="66"/>
    </location>
</feature>
<dbReference type="Gene3D" id="3.40.50.2300">
    <property type="match status" value="1"/>
</dbReference>
<protein>
    <submittedName>
        <fullName evidence="5">Response regulator</fullName>
    </submittedName>
</protein>
<dbReference type="PROSITE" id="PS50110">
    <property type="entry name" value="RESPONSE_REGULATORY"/>
    <property type="match status" value="1"/>
</dbReference>
<evidence type="ECO:0000313" key="6">
    <source>
        <dbReference type="Proteomes" id="UP000672602"/>
    </source>
</evidence>
<dbReference type="CDD" id="cd17574">
    <property type="entry name" value="REC_OmpR"/>
    <property type="match status" value="1"/>
</dbReference>
<reference evidence="5" key="1">
    <citation type="submission" date="2021-04" db="EMBL/GenBank/DDBJ databases">
        <authorList>
            <person name="Zhang D.-C."/>
        </authorList>
    </citation>
    <scope>NUCLEOTIDE SEQUENCE</scope>
    <source>
        <strain evidence="5">CGMCC 1.15697</strain>
    </source>
</reference>
<dbReference type="GO" id="GO:0000160">
    <property type="term" value="P:phosphorelay signal transduction system"/>
    <property type="evidence" value="ECO:0007669"/>
    <property type="project" value="InterPro"/>
</dbReference>
<feature type="region of interest" description="Disordered" evidence="3">
    <location>
        <begin position="518"/>
        <end position="541"/>
    </location>
</feature>
<dbReference type="InterPro" id="IPR050595">
    <property type="entry name" value="Bact_response_regulator"/>
</dbReference>
<dbReference type="SUPFAM" id="SSF52172">
    <property type="entry name" value="CheY-like"/>
    <property type="match status" value="1"/>
</dbReference>
<dbReference type="PANTHER" id="PTHR44591:SF3">
    <property type="entry name" value="RESPONSE REGULATORY DOMAIN-CONTAINING PROTEIN"/>
    <property type="match status" value="1"/>
</dbReference>